<proteinExistence type="inferred from homology"/>
<dbReference type="InterPro" id="IPR036390">
    <property type="entry name" value="WH_DNA-bd_sf"/>
</dbReference>
<organism evidence="6 7">
    <name type="scientific">Parasedimentitalea psychrophila</name>
    <dbReference type="NCBI Taxonomy" id="2997337"/>
    <lineage>
        <taxon>Bacteria</taxon>
        <taxon>Pseudomonadati</taxon>
        <taxon>Pseudomonadota</taxon>
        <taxon>Alphaproteobacteria</taxon>
        <taxon>Rhodobacterales</taxon>
        <taxon>Paracoccaceae</taxon>
        <taxon>Parasedimentitalea</taxon>
    </lineage>
</organism>
<reference evidence="6 7" key="1">
    <citation type="submission" date="2023-06" db="EMBL/GenBank/DDBJ databases">
        <title>Parasedimentitalea psychrophila sp. nov., a psychrophilic bacterium isolated from deep-sea sediment.</title>
        <authorList>
            <person name="Li A."/>
        </authorList>
    </citation>
    <scope>NUCLEOTIDE SEQUENCE [LARGE SCALE GENOMIC DNA]</scope>
    <source>
        <strain evidence="6 7">QS115</strain>
    </source>
</reference>
<protein>
    <submittedName>
        <fullName evidence="6">LysR family transcriptional regulator</fullName>
    </submittedName>
</protein>
<dbReference type="GO" id="GO:0003700">
    <property type="term" value="F:DNA-binding transcription factor activity"/>
    <property type="evidence" value="ECO:0007669"/>
    <property type="project" value="InterPro"/>
</dbReference>
<dbReference type="InterPro" id="IPR000847">
    <property type="entry name" value="LysR_HTH_N"/>
</dbReference>
<dbReference type="AlphaFoldDB" id="A0A9Y2P7J6"/>
<dbReference type="Pfam" id="PF00126">
    <property type="entry name" value="HTH_1"/>
    <property type="match status" value="2"/>
</dbReference>
<dbReference type="RefSeq" id="WP_270919062.1">
    <property type="nucleotide sequence ID" value="NZ_CP127247.1"/>
</dbReference>
<dbReference type="PROSITE" id="PS50931">
    <property type="entry name" value="HTH_LYSR"/>
    <property type="match status" value="2"/>
</dbReference>
<keyword evidence="4" id="KW-0804">Transcription</keyword>
<dbReference type="GO" id="GO:0000976">
    <property type="term" value="F:transcription cis-regulatory region binding"/>
    <property type="evidence" value="ECO:0007669"/>
    <property type="project" value="TreeGrafter"/>
</dbReference>
<dbReference type="SUPFAM" id="SSF53850">
    <property type="entry name" value="Periplasmic binding protein-like II"/>
    <property type="match status" value="1"/>
</dbReference>
<dbReference type="PRINTS" id="PR00039">
    <property type="entry name" value="HTHLYSR"/>
</dbReference>
<feature type="domain" description="HTH lysR-type" evidence="5">
    <location>
        <begin position="133"/>
        <end position="186"/>
    </location>
</feature>
<keyword evidence="7" id="KW-1185">Reference proteome</keyword>
<keyword evidence="2" id="KW-0805">Transcription regulation</keyword>
<dbReference type="PANTHER" id="PTHR30126:SF98">
    <property type="entry name" value="HTH-TYPE TRANSCRIPTIONAL ACTIVATOR BAUR"/>
    <property type="match status" value="1"/>
</dbReference>
<dbReference type="Gene3D" id="3.40.190.10">
    <property type="entry name" value="Periplasmic binding protein-like II"/>
    <property type="match status" value="2"/>
</dbReference>
<dbReference type="InterPro" id="IPR005119">
    <property type="entry name" value="LysR_subst-bd"/>
</dbReference>
<evidence type="ECO:0000256" key="1">
    <source>
        <dbReference type="ARBA" id="ARBA00009437"/>
    </source>
</evidence>
<gene>
    <name evidence="6" type="ORF">QPJ95_03930</name>
</gene>
<feature type="domain" description="HTH lysR-type" evidence="5">
    <location>
        <begin position="28"/>
        <end position="85"/>
    </location>
</feature>
<dbReference type="Pfam" id="PF03466">
    <property type="entry name" value="LysR_substrate"/>
    <property type="match status" value="1"/>
</dbReference>
<dbReference type="KEGG" id="ppso:QPJ95_03930"/>
<evidence type="ECO:0000256" key="2">
    <source>
        <dbReference type="ARBA" id="ARBA00023015"/>
    </source>
</evidence>
<keyword evidence="3" id="KW-0238">DNA-binding</keyword>
<dbReference type="Proteomes" id="UP001238334">
    <property type="component" value="Chromosome"/>
</dbReference>
<dbReference type="EMBL" id="CP127247">
    <property type="protein sequence ID" value="WIY26088.1"/>
    <property type="molecule type" value="Genomic_DNA"/>
</dbReference>
<dbReference type="Gene3D" id="1.10.10.10">
    <property type="entry name" value="Winged helix-like DNA-binding domain superfamily/Winged helix DNA-binding domain"/>
    <property type="match status" value="2"/>
</dbReference>
<name>A0A9Y2P7J6_9RHOB</name>
<evidence type="ECO:0000256" key="4">
    <source>
        <dbReference type="ARBA" id="ARBA00023163"/>
    </source>
</evidence>
<dbReference type="InterPro" id="IPR036388">
    <property type="entry name" value="WH-like_DNA-bd_sf"/>
</dbReference>
<dbReference type="PANTHER" id="PTHR30126">
    <property type="entry name" value="HTH-TYPE TRANSCRIPTIONAL REGULATOR"/>
    <property type="match status" value="1"/>
</dbReference>
<evidence type="ECO:0000256" key="3">
    <source>
        <dbReference type="ARBA" id="ARBA00023125"/>
    </source>
</evidence>
<evidence type="ECO:0000313" key="6">
    <source>
        <dbReference type="EMBL" id="WIY26088.1"/>
    </source>
</evidence>
<comment type="similarity">
    <text evidence="1">Belongs to the LysR transcriptional regulatory family.</text>
</comment>
<evidence type="ECO:0000259" key="5">
    <source>
        <dbReference type="PROSITE" id="PS50931"/>
    </source>
</evidence>
<sequence>MATLNPDKHICFCYKVKKRSIEPMPVFPHIRYLYVVREVYRHHRISAAADIVHISQPAATQSLARVEEQLGAQLFKRQPKGMFPTEIGKIFEGRLNRILEHLRRGDSQARKKAARNDGAAPRQAFHRFCSPVQLRALIAIAKTGSFSQAAYELGVSQPGIHRALRELASLSGLTLFDQARGGVELTAAAEVFTHQVRLAMSEFQQAAFEINEHLGRDVTRINLGSLPLSRTAILPAAIDDLLKEVGVRVQINCVDARYHALLRDLRFGELDFLLGALRHPQPANDVVQEELFVDRLAVVVAPDHPLTRKTSVTLQDTLAFPWIAPPRETPSGAYLAERLRIQDMAQTPVRIVSSSMVLLRGLLSRGDYISIASRRQIEAEEQYGTLVQLPIELPESERPIGLTFRSGWTPTPVQQRFLEIIRQKAASG</sequence>
<accession>A0A9Y2P7J6</accession>
<evidence type="ECO:0000313" key="7">
    <source>
        <dbReference type="Proteomes" id="UP001238334"/>
    </source>
</evidence>
<dbReference type="SUPFAM" id="SSF46785">
    <property type="entry name" value="Winged helix' DNA-binding domain"/>
    <property type="match status" value="2"/>
</dbReference>